<accession>A0A4R4FC97</accession>
<sequence>MKKQYAVFGLGSFGSSVAVTLQNLGCEVVVVDNRMERIQEIADDVSYAIQADMQDQEVIRSLGARNLDGVIIAVSEDMEASVMATIISKELGVPYVLAKARNEMHAKILRKLGADAVVFPERETGERIAKNLVSTNFADWIALSPEYSITEVAVPDSWSGKSLQELDVRRSHDVSVVGVVTGDKVEVNPDPNRPLGQDMVLILVGANEALENFRKG</sequence>
<organism evidence="3 4">
    <name type="scientific">Extibacter muris</name>
    <dbReference type="NCBI Taxonomy" id="1796622"/>
    <lineage>
        <taxon>Bacteria</taxon>
        <taxon>Bacillati</taxon>
        <taxon>Bacillota</taxon>
        <taxon>Clostridia</taxon>
        <taxon>Lachnospirales</taxon>
        <taxon>Lachnospiraceae</taxon>
        <taxon>Extibacter</taxon>
    </lineage>
</organism>
<dbReference type="PROSITE" id="PS51202">
    <property type="entry name" value="RCK_C"/>
    <property type="match status" value="1"/>
</dbReference>
<dbReference type="Proteomes" id="UP000295710">
    <property type="component" value="Unassembled WGS sequence"/>
</dbReference>
<dbReference type="PANTHER" id="PTHR43833">
    <property type="entry name" value="POTASSIUM CHANNEL PROTEIN 2-RELATED-RELATED"/>
    <property type="match status" value="1"/>
</dbReference>
<dbReference type="PROSITE" id="PS51201">
    <property type="entry name" value="RCK_N"/>
    <property type="match status" value="1"/>
</dbReference>
<dbReference type="InterPro" id="IPR003148">
    <property type="entry name" value="RCK_N"/>
</dbReference>
<evidence type="ECO:0000259" key="1">
    <source>
        <dbReference type="PROSITE" id="PS51201"/>
    </source>
</evidence>
<reference evidence="3 4" key="1">
    <citation type="journal article" date="2016" name="Nat. Microbiol.">
        <title>The Mouse Intestinal Bacterial Collection (miBC) provides host-specific insight into cultured diversity and functional potential of the gut microbiota.</title>
        <authorList>
            <person name="Lagkouvardos I."/>
            <person name="Pukall R."/>
            <person name="Abt B."/>
            <person name="Foesel B.U."/>
            <person name="Meier-Kolthoff J.P."/>
            <person name="Kumar N."/>
            <person name="Bresciani A."/>
            <person name="Martinez I."/>
            <person name="Just S."/>
            <person name="Ziegler C."/>
            <person name="Brugiroux S."/>
            <person name="Garzetti D."/>
            <person name="Wenning M."/>
            <person name="Bui T.P."/>
            <person name="Wang J."/>
            <person name="Hugenholtz F."/>
            <person name="Plugge C.M."/>
            <person name="Peterson D.A."/>
            <person name="Hornef M.W."/>
            <person name="Baines J.F."/>
            <person name="Smidt H."/>
            <person name="Walter J."/>
            <person name="Kristiansen K."/>
            <person name="Nielsen H.B."/>
            <person name="Haller D."/>
            <person name="Overmann J."/>
            <person name="Stecher B."/>
            <person name="Clavel T."/>
        </authorList>
    </citation>
    <scope>NUCLEOTIDE SEQUENCE [LARGE SCALE GENOMIC DNA]</scope>
    <source>
        <strain evidence="3 4">DSM 28560</strain>
    </source>
</reference>
<dbReference type="Pfam" id="PF02080">
    <property type="entry name" value="TrkA_C"/>
    <property type="match status" value="1"/>
</dbReference>
<dbReference type="GO" id="GO:0008324">
    <property type="term" value="F:monoatomic cation transmembrane transporter activity"/>
    <property type="evidence" value="ECO:0007669"/>
    <property type="project" value="InterPro"/>
</dbReference>
<evidence type="ECO:0000313" key="4">
    <source>
        <dbReference type="Proteomes" id="UP000295710"/>
    </source>
</evidence>
<feature type="domain" description="RCK N-terminal" evidence="1">
    <location>
        <begin position="2"/>
        <end position="118"/>
    </location>
</feature>
<gene>
    <name evidence="3" type="ORF">E1963_12495</name>
</gene>
<dbReference type="GO" id="GO:0006813">
    <property type="term" value="P:potassium ion transport"/>
    <property type="evidence" value="ECO:0007669"/>
    <property type="project" value="InterPro"/>
</dbReference>
<name>A0A4R4FC97_9FIRM</name>
<dbReference type="SUPFAM" id="SSF116726">
    <property type="entry name" value="TrkA C-terminal domain-like"/>
    <property type="match status" value="1"/>
</dbReference>
<dbReference type="InterPro" id="IPR036721">
    <property type="entry name" value="RCK_C_sf"/>
</dbReference>
<dbReference type="InterPro" id="IPR050721">
    <property type="entry name" value="Trk_Ktr_HKT_K-transport"/>
</dbReference>
<dbReference type="SUPFAM" id="SSF51735">
    <property type="entry name" value="NAD(P)-binding Rossmann-fold domains"/>
    <property type="match status" value="1"/>
</dbReference>
<comment type="caution">
    <text evidence="3">The sequence shown here is derived from an EMBL/GenBank/DDBJ whole genome shotgun (WGS) entry which is preliminary data.</text>
</comment>
<dbReference type="EMBL" id="SMMX01000010">
    <property type="protein sequence ID" value="TDA21184.1"/>
    <property type="molecule type" value="Genomic_DNA"/>
</dbReference>
<dbReference type="PANTHER" id="PTHR43833:SF7">
    <property type="entry name" value="KTR SYSTEM POTASSIUM UPTAKE PROTEIN C"/>
    <property type="match status" value="1"/>
</dbReference>
<dbReference type="Pfam" id="PF02254">
    <property type="entry name" value="TrkA_N"/>
    <property type="match status" value="1"/>
</dbReference>
<dbReference type="Gene3D" id="3.40.50.720">
    <property type="entry name" value="NAD(P)-binding Rossmann-like Domain"/>
    <property type="match status" value="1"/>
</dbReference>
<evidence type="ECO:0000313" key="3">
    <source>
        <dbReference type="EMBL" id="TDA21184.1"/>
    </source>
</evidence>
<dbReference type="InterPro" id="IPR006037">
    <property type="entry name" value="RCK_C"/>
</dbReference>
<dbReference type="RefSeq" id="WP_132278440.1">
    <property type="nucleotide sequence ID" value="NZ_JAOBST010000044.1"/>
</dbReference>
<proteinExistence type="predicted"/>
<dbReference type="InterPro" id="IPR036291">
    <property type="entry name" value="NAD(P)-bd_dom_sf"/>
</dbReference>
<protein>
    <submittedName>
        <fullName evidence="3">TrkA family potassium uptake protein</fullName>
    </submittedName>
</protein>
<dbReference type="Gene3D" id="3.30.70.1450">
    <property type="entry name" value="Regulator of K+ conductance, C-terminal domain"/>
    <property type="match status" value="1"/>
</dbReference>
<evidence type="ECO:0000259" key="2">
    <source>
        <dbReference type="PROSITE" id="PS51202"/>
    </source>
</evidence>
<dbReference type="AlphaFoldDB" id="A0A4R4FC97"/>
<feature type="domain" description="RCK C-terminal" evidence="2">
    <location>
        <begin position="135"/>
        <end position="216"/>
    </location>
</feature>
<keyword evidence="4" id="KW-1185">Reference proteome</keyword>